<feature type="transmembrane region" description="Helical" evidence="10">
    <location>
        <begin position="6"/>
        <end position="29"/>
    </location>
</feature>
<keyword evidence="7 10" id="KW-0472">Membrane</keyword>
<keyword evidence="8 10" id="KW-0594">Phospholipid biosynthesis</keyword>
<dbReference type="PANTHER" id="PTHR30309:SF0">
    <property type="entry name" value="GLYCEROL-3-PHOSPHATE ACYLTRANSFERASE-RELATED"/>
    <property type="match status" value="1"/>
</dbReference>
<evidence type="ECO:0000256" key="4">
    <source>
        <dbReference type="ARBA" id="ARBA00022692"/>
    </source>
</evidence>
<keyword evidence="5 10" id="KW-1133">Transmembrane helix</keyword>
<evidence type="ECO:0000256" key="7">
    <source>
        <dbReference type="ARBA" id="ARBA00023136"/>
    </source>
</evidence>
<dbReference type="GO" id="GO:0005886">
    <property type="term" value="C:plasma membrane"/>
    <property type="evidence" value="ECO:0007669"/>
    <property type="project" value="UniProtKB-SubCell"/>
</dbReference>
<reference evidence="11 12" key="1">
    <citation type="submission" date="2018-06" db="EMBL/GenBank/DDBJ databases">
        <authorList>
            <consortium name="Pathogen Informatics"/>
            <person name="Doyle S."/>
        </authorList>
    </citation>
    <scope>NUCLEOTIDE SEQUENCE [LARGE SCALE GENOMIC DNA]</scope>
    <source>
        <strain evidence="11 12">NCTC13337</strain>
    </source>
</reference>
<dbReference type="NCBIfam" id="TIGR00023">
    <property type="entry name" value="glycerol-3-phosphate 1-O-acyltransferase PlsY"/>
    <property type="match status" value="1"/>
</dbReference>
<comment type="similarity">
    <text evidence="10">Belongs to the PlsY family.</text>
</comment>
<keyword evidence="12" id="KW-1185">Reference proteome</keyword>
<dbReference type="InterPro" id="IPR003811">
    <property type="entry name" value="G3P_acylTferase_PlsY"/>
</dbReference>
<dbReference type="AlphaFoldDB" id="A0A380MZN4"/>
<protein>
    <recommendedName>
        <fullName evidence="10">Glycerol-3-phosphate acyltransferase</fullName>
    </recommendedName>
    <alternativeName>
        <fullName evidence="10">Acyl-PO4 G3P acyltransferase</fullName>
    </alternativeName>
    <alternativeName>
        <fullName evidence="10">Acyl-phosphate--glycerol-3-phosphate acyltransferase</fullName>
    </alternativeName>
    <alternativeName>
        <fullName evidence="10">G3P acyltransferase</fullName>
        <shortName evidence="10">GPAT</shortName>
        <ecNumber evidence="10">2.3.1.275</ecNumber>
    </alternativeName>
    <alternativeName>
        <fullName evidence="10">Lysophosphatidic acid synthase</fullName>
        <shortName evidence="10">LPA synthase</shortName>
    </alternativeName>
</protein>
<keyword evidence="9 10" id="KW-1208">Phospholipid metabolism</keyword>
<comment type="pathway">
    <text evidence="10">Lipid metabolism; phospholipid metabolism.</text>
</comment>
<dbReference type="HAMAP" id="MF_01043">
    <property type="entry name" value="PlsY"/>
    <property type="match status" value="1"/>
</dbReference>
<keyword evidence="1 10" id="KW-1003">Cell membrane</keyword>
<evidence type="ECO:0000256" key="2">
    <source>
        <dbReference type="ARBA" id="ARBA00022516"/>
    </source>
</evidence>
<dbReference type="UniPathway" id="UPA00085"/>
<feature type="transmembrane region" description="Helical" evidence="10">
    <location>
        <begin position="58"/>
        <end position="81"/>
    </location>
</feature>
<evidence type="ECO:0000256" key="8">
    <source>
        <dbReference type="ARBA" id="ARBA00023209"/>
    </source>
</evidence>
<evidence type="ECO:0000256" key="1">
    <source>
        <dbReference type="ARBA" id="ARBA00022475"/>
    </source>
</evidence>
<evidence type="ECO:0000256" key="3">
    <source>
        <dbReference type="ARBA" id="ARBA00022679"/>
    </source>
</evidence>
<accession>A0A380MZN4</accession>
<dbReference type="SMART" id="SM01207">
    <property type="entry name" value="G3P_acyltransf"/>
    <property type="match status" value="1"/>
</dbReference>
<dbReference type="GO" id="GO:0043772">
    <property type="term" value="F:acyl-phosphate glycerol-3-phosphate acyltransferase activity"/>
    <property type="evidence" value="ECO:0007669"/>
    <property type="project" value="UniProtKB-UniRule"/>
</dbReference>
<dbReference type="Pfam" id="PF02660">
    <property type="entry name" value="G3P_acyltransf"/>
    <property type="match status" value="1"/>
</dbReference>
<dbReference type="PANTHER" id="PTHR30309">
    <property type="entry name" value="INNER MEMBRANE PROTEIN YGIH"/>
    <property type="match status" value="1"/>
</dbReference>
<feature type="transmembrane region" description="Helical" evidence="10">
    <location>
        <begin position="127"/>
        <end position="152"/>
    </location>
</feature>
<keyword evidence="2 10" id="KW-0444">Lipid biosynthesis</keyword>
<dbReference type="GO" id="GO:0008654">
    <property type="term" value="P:phospholipid biosynthetic process"/>
    <property type="evidence" value="ECO:0007669"/>
    <property type="project" value="UniProtKB-UniRule"/>
</dbReference>
<evidence type="ECO:0000256" key="10">
    <source>
        <dbReference type="HAMAP-Rule" id="MF_01043"/>
    </source>
</evidence>
<keyword evidence="11" id="KW-0012">Acyltransferase</keyword>
<keyword evidence="4 10" id="KW-0812">Transmembrane</keyword>
<feature type="transmembrane region" description="Helical" evidence="10">
    <location>
        <begin position="158"/>
        <end position="182"/>
    </location>
</feature>
<sequence>MESTAWLFVIIGAAVGYLLGSVSSAVVVCKMMGLPDPRTQGSGNPGATNVLRVGGKKAAALTLAGDLLKGLLAVLIIRWLFPLNELAWLAAGMGAFLGHMFPVFFGFKGGKGVATALGVLLVWDWRVALIVLGIWLTVFAITRVSSLSALIAAFCAPWLAFLMIDNIKLPMMILAMVAILIYRHKDNIRRLRSGEESAFKKR</sequence>
<dbReference type="Proteomes" id="UP000254601">
    <property type="component" value="Unassembled WGS sequence"/>
</dbReference>
<organism evidence="11 12">
    <name type="scientific">Suttonella ornithocola</name>
    <dbReference type="NCBI Taxonomy" id="279832"/>
    <lineage>
        <taxon>Bacteria</taxon>
        <taxon>Pseudomonadati</taxon>
        <taxon>Pseudomonadota</taxon>
        <taxon>Gammaproteobacteria</taxon>
        <taxon>Cardiobacteriales</taxon>
        <taxon>Cardiobacteriaceae</taxon>
        <taxon>Suttonella</taxon>
    </lineage>
</organism>
<dbReference type="OrthoDB" id="9777124at2"/>
<dbReference type="EMBL" id="UHIC01000001">
    <property type="protein sequence ID" value="SUO97684.1"/>
    <property type="molecule type" value="Genomic_DNA"/>
</dbReference>
<comment type="subcellular location">
    <subcellularLocation>
        <location evidence="10">Cell membrane</location>
        <topology evidence="10">Multi-pass membrane protein</topology>
    </subcellularLocation>
</comment>
<comment type="subunit">
    <text evidence="10">Probably interacts with PlsX.</text>
</comment>
<evidence type="ECO:0000313" key="11">
    <source>
        <dbReference type="EMBL" id="SUO97684.1"/>
    </source>
</evidence>
<evidence type="ECO:0000256" key="9">
    <source>
        <dbReference type="ARBA" id="ARBA00023264"/>
    </source>
</evidence>
<dbReference type="EC" id="2.3.1.275" evidence="10"/>
<evidence type="ECO:0000313" key="12">
    <source>
        <dbReference type="Proteomes" id="UP000254601"/>
    </source>
</evidence>
<proteinExistence type="inferred from homology"/>
<comment type="function">
    <text evidence="10">Catalyzes the transfer of an acyl group from acyl-phosphate (acyl-PO(4)) to glycerol-3-phosphate (G3P) to form lysophosphatidic acid (LPA). This enzyme utilizes acyl-phosphate as fatty acyl donor, but not acyl-CoA or acyl-ACP.</text>
</comment>
<comment type="catalytic activity">
    <reaction evidence="10">
        <text>an acyl phosphate + sn-glycerol 3-phosphate = a 1-acyl-sn-glycero-3-phosphate + phosphate</text>
        <dbReference type="Rhea" id="RHEA:34075"/>
        <dbReference type="ChEBI" id="CHEBI:43474"/>
        <dbReference type="ChEBI" id="CHEBI:57597"/>
        <dbReference type="ChEBI" id="CHEBI:57970"/>
        <dbReference type="ChEBI" id="CHEBI:59918"/>
        <dbReference type="EC" id="2.3.1.275"/>
    </reaction>
</comment>
<keyword evidence="3 10" id="KW-0808">Transferase</keyword>
<evidence type="ECO:0000256" key="6">
    <source>
        <dbReference type="ARBA" id="ARBA00023098"/>
    </source>
</evidence>
<evidence type="ECO:0000256" key="5">
    <source>
        <dbReference type="ARBA" id="ARBA00022989"/>
    </source>
</evidence>
<dbReference type="RefSeq" id="WP_072577108.1">
    <property type="nucleotide sequence ID" value="NZ_LWHB01000132.1"/>
</dbReference>
<keyword evidence="6 10" id="KW-0443">Lipid metabolism</keyword>
<name>A0A380MZN4_9GAMM</name>
<gene>
    <name evidence="10 11" type="primary">plsY</name>
    <name evidence="11" type="ORF">NCTC13337_02564</name>
</gene>